<dbReference type="AlphaFoldDB" id="A0A0C3BEW3"/>
<dbReference type="CDD" id="cd07042">
    <property type="entry name" value="STAS_SulP_like_sulfate_transporter"/>
    <property type="match status" value="1"/>
</dbReference>
<evidence type="ECO:0000256" key="3">
    <source>
        <dbReference type="ARBA" id="ARBA00022989"/>
    </source>
</evidence>
<feature type="domain" description="STAS" evidence="6">
    <location>
        <begin position="553"/>
        <end position="670"/>
    </location>
</feature>
<dbReference type="EMBL" id="KN831823">
    <property type="protein sequence ID" value="KIM35310.1"/>
    <property type="molecule type" value="Genomic_DNA"/>
</dbReference>
<evidence type="ECO:0000313" key="8">
    <source>
        <dbReference type="Proteomes" id="UP000053424"/>
    </source>
</evidence>
<dbReference type="Gene3D" id="3.30.750.24">
    <property type="entry name" value="STAS domain"/>
    <property type="match status" value="1"/>
</dbReference>
<dbReference type="Pfam" id="PF00916">
    <property type="entry name" value="Sulfate_transp"/>
    <property type="match status" value="1"/>
</dbReference>
<reference evidence="7 8" key="1">
    <citation type="submission" date="2014-04" db="EMBL/GenBank/DDBJ databases">
        <authorList>
            <consortium name="DOE Joint Genome Institute"/>
            <person name="Kuo A."/>
            <person name="Gay G."/>
            <person name="Dore J."/>
            <person name="Kohler A."/>
            <person name="Nagy L.G."/>
            <person name="Floudas D."/>
            <person name="Copeland A."/>
            <person name="Barry K.W."/>
            <person name="Cichocki N."/>
            <person name="Veneault-Fourrey C."/>
            <person name="LaButti K."/>
            <person name="Lindquist E.A."/>
            <person name="Lipzen A."/>
            <person name="Lundell T."/>
            <person name="Morin E."/>
            <person name="Murat C."/>
            <person name="Sun H."/>
            <person name="Tunlid A."/>
            <person name="Henrissat B."/>
            <person name="Grigoriev I.V."/>
            <person name="Hibbett D.S."/>
            <person name="Martin F."/>
            <person name="Nordberg H.P."/>
            <person name="Cantor M.N."/>
            <person name="Hua S.X."/>
        </authorList>
    </citation>
    <scope>NUCLEOTIDE SEQUENCE [LARGE SCALE GENOMIC DNA]</scope>
    <source>
        <strain evidence="8">h7</strain>
    </source>
</reference>
<evidence type="ECO:0000259" key="6">
    <source>
        <dbReference type="PROSITE" id="PS50801"/>
    </source>
</evidence>
<sequence length="685" mass="75376">MSRTPLQNPDLRFLSRQPISSAASTSSIMGIDAVPPHEDSERAALLDDERTDLYGTAAPSAADYKAHRQSTLMKRIKYYVPSLAWIPSYSLSLLSGDVLAGITVASMLIPQSVSYATSLAKLSPVTGLFSASIPGIVYALLGSSKQLNVAPEAALSLLLGQAISEIKHDYSEHKEGETDFVGLGISTVITLQVGLISFLLGVFRLGFIDVVLSRALLRGFITAVAVVIMVEQLIPMFGLSKLMRLADPETTLDKFIFLLRNAFRESNALTATISFSALFSLIALRELKNKFKGTWWIYRVPEVLVVVLVSTFLSSQFRWDQDGVDILGEVDVSSGESFIQFPLNSYNLKFLHRTTSIAVLIAVVGFLDSIVAAKQNAARFSYSISPNRELVALGAANLAGAFIPGTLPAFGSITRSRINGDVGARTQMASLVCSGVILLATFFLLPYLYFLPKCVLAAIIGLVVFSLLAETPHDVVYYWRMRAWADMAIMYLTFFLSIIWNIEAGVIVSLVISLLLVVHRSSKPRMTILGRIPGTDRWKPLKENPEAEESIAGVLIVRIRENLDFANTAQLKERLRRLELYGIHRHHPSEEPRREQASVLVFHLADVDECDASAAQIFYELIEEYKGRGVGLFITHLRPSLQKTFEKAGVSELLGADAFRESVADAMAIVEMSRTHEPSMSTGFQ</sequence>
<feature type="transmembrane region" description="Helical" evidence="5">
    <location>
        <begin position="180"/>
        <end position="203"/>
    </location>
</feature>
<proteinExistence type="predicted"/>
<dbReference type="InterPro" id="IPR001902">
    <property type="entry name" value="SLC26A/SulP_fam"/>
</dbReference>
<evidence type="ECO:0000313" key="7">
    <source>
        <dbReference type="EMBL" id="KIM35310.1"/>
    </source>
</evidence>
<dbReference type="GO" id="GO:0016020">
    <property type="term" value="C:membrane"/>
    <property type="evidence" value="ECO:0007669"/>
    <property type="project" value="UniProtKB-SubCell"/>
</dbReference>
<evidence type="ECO:0000256" key="2">
    <source>
        <dbReference type="ARBA" id="ARBA00022692"/>
    </source>
</evidence>
<feature type="transmembrane region" description="Helical" evidence="5">
    <location>
        <begin position="89"/>
        <end position="110"/>
    </location>
</feature>
<dbReference type="OrthoDB" id="427213at2759"/>
<keyword evidence="3 5" id="KW-1133">Transmembrane helix</keyword>
<evidence type="ECO:0000256" key="4">
    <source>
        <dbReference type="ARBA" id="ARBA00023136"/>
    </source>
</evidence>
<dbReference type="PANTHER" id="PTHR11814">
    <property type="entry name" value="SULFATE TRANSPORTER"/>
    <property type="match status" value="1"/>
</dbReference>
<dbReference type="GO" id="GO:0055085">
    <property type="term" value="P:transmembrane transport"/>
    <property type="evidence" value="ECO:0007669"/>
    <property type="project" value="InterPro"/>
</dbReference>
<dbReference type="Proteomes" id="UP000053424">
    <property type="component" value="Unassembled WGS sequence"/>
</dbReference>
<feature type="transmembrane region" description="Helical" evidence="5">
    <location>
        <begin position="215"/>
        <end position="234"/>
    </location>
</feature>
<protein>
    <recommendedName>
        <fullName evidence="6">STAS domain-containing protein</fullName>
    </recommendedName>
</protein>
<gene>
    <name evidence="7" type="ORF">M413DRAFT_449816</name>
</gene>
<dbReference type="SUPFAM" id="SSF52091">
    <property type="entry name" value="SpoIIaa-like"/>
    <property type="match status" value="1"/>
</dbReference>
<dbReference type="InterPro" id="IPR036513">
    <property type="entry name" value="STAS_dom_sf"/>
</dbReference>
<comment type="subcellular location">
    <subcellularLocation>
        <location evidence="1">Membrane</location>
        <topology evidence="1">Multi-pass membrane protein</topology>
    </subcellularLocation>
</comment>
<evidence type="ECO:0000256" key="1">
    <source>
        <dbReference type="ARBA" id="ARBA00004141"/>
    </source>
</evidence>
<evidence type="ECO:0000256" key="5">
    <source>
        <dbReference type="SAM" id="Phobius"/>
    </source>
</evidence>
<feature type="transmembrane region" description="Helical" evidence="5">
    <location>
        <begin position="390"/>
        <end position="407"/>
    </location>
</feature>
<feature type="transmembrane region" description="Helical" evidence="5">
    <location>
        <begin position="489"/>
        <end position="518"/>
    </location>
</feature>
<accession>A0A0C3BEW3</accession>
<keyword evidence="2 5" id="KW-0812">Transmembrane</keyword>
<organism evidence="7 8">
    <name type="scientific">Hebeloma cylindrosporum</name>
    <dbReference type="NCBI Taxonomy" id="76867"/>
    <lineage>
        <taxon>Eukaryota</taxon>
        <taxon>Fungi</taxon>
        <taxon>Dikarya</taxon>
        <taxon>Basidiomycota</taxon>
        <taxon>Agaricomycotina</taxon>
        <taxon>Agaricomycetes</taxon>
        <taxon>Agaricomycetidae</taxon>
        <taxon>Agaricales</taxon>
        <taxon>Agaricineae</taxon>
        <taxon>Hymenogastraceae</taxon>
        <taxon>Hebeloma</taxon>
    </lineage>
</organism>
<dbReference type="Pfam" id="PF01740">
    <property type="entry name" value="STAS"/>
    <property type="match status" value="1"/>
</dbReference>
<dbReference type="InterPro" id="IPR002645">
    <property type="entry name" value="STAS_dom"/>
</dbReference>
<feature type="transmembrane region" description="Helical" evidence="5">
    <location>
        <begin position="267"/>
        <end position="284"/>
    </location>
</feature>
<dbReference type="PROSITE" id="PS50801">
    <property type="entry name" value="STAS"/>
    <property type="match status" value="1"/>
</dbReference>
<dbReference type="HOGENOM" id="CLU_003182_10_2_1"/>
<dbReference type="STRING" id="686832.A0A0C3BEW3"/>
<keyword evidence="4 5" id="KW-0472">Membrane</keyword>
<feature type="transmembrane region" description="Helical" evidence="5">
    <location>
        <begin position="350"/>
        <end position="370"/>
    </location>
</feature>
<feature type="transmembrane region" description="Helical" evidence="5">
    <location>
        <begin position="450"/>
        <end position="469"/>
    </location>
</feature>
<reference evidence="8" key="2">
    <citation type="submission" date="2015-01" db="EMBL/GenBank/DDBJ databases">
        <title>Evolutionary Origins and Diversification of the Mycorrhizal Mutualists.</title>
        <authorList>
            <consortium name="DOE Joint Genome Institute"/>
            <consortium name="Mycorrhizal Genomics Consortium"/>
            <person name="Kohler A."/>
            <person name="Kuo A."/>
            <person name="Nagy L.G."/>
            <person name="Floudas D."/>
            <person name="Copeland A."/>
            <person name="Barry K.W."/>
            <person name="Cichocki N."/>
            <person name="Veneault-Fourrey C."/>
            <person name="LaButti K."/>
            <person name="Lindquist E.A."/>
            <person name="Lipzen A."/>
            <person name="Lundell T."/>
            <person name="Morin E."/>
            <person name="Murat C."/>
            <person name="Riley R."/>
            <person name="Ohm R."/>
            <person name="Sun H."/>
            <person name="Tunlid A."/>
            <person name="Henrissat B."/>
            <person name="Grigoriev I.V."/>
            <person name="Hibbett D.S."/>
            <person name="Martin F."/>
        </authorList>
    </citation>
    <scope>NUCLEOTIDE SEQUENCE [LARGE SCALE GENOMIC DNA]</scope>
    <source>
        <strain evidence="8">h7</strain>
    </source>
</reference>
<feature type="transmembrane region" description="Helical" evidence="5">
    <location>
        <begin position="427"/>
        <end position="445"/>
    </location>
</feature>
<dbReference type="InterPro" id="IPR011547">
    <property type="entry name" value="SLC26A/SulP_dom"/>
</dbReference>
<keyword evidence="8" id="KW-1185">Reference proteome</keyword>
<name>A0A0C3BEW3_HEBCY</name>
<feature type="transmembrane region" description="Helical" evidence="5">
    <location>
        <begin position="296"/>
        <end position="317"/>
    </location>
</feature>
<dbReference type="NCBIfam" id="TIGR00815">
    <property type="entry name" value="sulP"/>
    <property type="match status" value="1"/>
</dbReference>